<protein>
    <submittedName>
        <fullName evidence="2">Uncharacterized protein</fullName>
    </submittedName>
</protein>
<keyword evidence="3" id="KW-1185">Reference proteome</keyword>
<reference evidence="2" key="1">
    <citation type="submission" date="2023-10" db="EMBL/GenBank/DDBJ databases">
        <authorList>
            <person name="Chen Y."/>
            <person name="Shah S."/>
            <person name="Dougan E. K."/>
            <person name="Thang M."/>
            <person name="Chan C."/>
        </authorList>
    </citation>
    <scope>NUCLEOTIDE SEQUENCE [LARGE SCALE GENOMIC DNA]</scope>
</reference>
<comment type="caution">
    <text evidence="2">The sequence shown here is derived from an EMBL/GenBank/DDBJ whole genome shotgun (WGS) entry which is preliminary data.</text>
</comment>
<evidence type="ECO:0000256" key="1">
    <source>
        <dbReference type="SAM" id="MobiDB-lite"/>
    </source>
</evidence>
<evidence type="ECO:0000313" key="3">
    <source>
        <dbReference type="Proteomes" id="UP001189429"/>
    </source>
</evidence>
<gene>
    <name evidence="2" type="ORF">PCOR1329_LOCUS65096</name>
</gene>
<dbReference type="Proteomes" id="UP001189429">
    <property type="component" value="Unassembled WGS sequence"/>
</dbReference>
<feature type="region of interest" description="Disordered" evidence="1">
    <location>
        <begin position="38"/>
        <end position="121"/>
    </location>
</feature>
<evidence type="ECO:0000313" key="2">
    <source>
        <dbReference type="EMBL" id="CAK0882646.1"/>
    </source>
</evidence>
<organism evidence="2 3">
    <name type="scientific">Prorocentrum cordatum</name>
    <dbReference type="NCBI Taxonomy" id="2364126"/>
    <lineage>
        <taxon>Eukaryota</taxon>
        <taxon>Sar</taxon>
        <taxon>Alveolata</taxon>
        <taxon>Dinophyceae</taxon>
        <taxon>Prorocentrales</taxon>
        <taxon>Prorocentraceae</taxon>
        <taxon>Prorocentrum</taxon>
    </lineage>
</organism>
<accession>A0ABN9WBY3</accession>
<dbReference type="EMBL" id="CAUYUJ010018319">
    <property type="protein sequence ID" value="CAK0882646.1"/>
    <property type="molecule type" value="Genomic_DNA"/>
</dbReference>
<name>A0ABN9WBY3_9DINO</name>
<sequence length="121" mass="12739">MPFAASLLKTQLAADAGITHDVLESAARVITLLCSGEASGSHARLDSVGKTRSTSTTKRKEMEEGVLGTRHGMGCPDGTPAHPRAERAVWRAPRARGTSFRRPVALSSEASTDPARAQSPC</sequence>
<proteinExistence type="predicted"/>